<organism evidence="1 2">
    <name type="scientific">Glossina austeni</name>
    <name type="common">Savannah tsetse fly</name>
    <dbReference type="NCBI Taxonomy" id="7395"/>
    <lineage>
        <taxon>Eukaryota</taxon>
        <taxon>Metazoa</taxon>
        <taxon>Ecdysozoa</taxon>
        <taxon>Arthropoda</taxon>
        <taxon>Hexapoda</taxon>
        <taxon>Insecta</taxon>
        <taxon>Pterygota</taxon>
        <taxon>Neoptera</taxon>
        <taxon>Endopterygota</taxon>
        <taxon>Diptera</taxon>
        <taxon>Brachycera</taxon>
        <taxon>Muscomorpha</taxon>
        <taxon>Hippoboscoidea</taxon>
        <taxon>Glossinidae</taxon>
        <taxon>Glossina</taxon>
    </lineage>
</organism>
<name>A0A1A9VI05_GLOAU</name>
<evidence type="ECO:0000313" key="2">
    <source>
        <dbReference type="Proteomes" id="UP000078200"/>
    </source>
</evidence>
<dbReference type="Proteomes" id="UP000078200">
    <property type="component" value="Unassembled WGS sequence"/>
</dbReference>
<protein>
    <submittedName>
        <fullName evidence="1">Uncharacterized protein</fullName>
    </submittedName>
</protein>
<sequence length="183" mass="20594">MELDKHKTYVSLLHDQVHRLRLVFPGITALRLKSLCCGANITRLALLARPPHGAEQVKYQAYGVIIDGKAVLTNLPGVNGKFAYVRDLSSIPPPHGCSPVWQFACTYIVGSPVFRDYVLMDIIGEDCNIEKPCPFVSVCKNVDWIKANLQQQHTLSRDFPVPKLYLRMCTFLTRNPISLKSNQ</sequence>
<dbReference type="EnsemblMetazoa" id="GAUT038090-RA">
    <property type="protein sequence ID" value="GAUT038090-PA"/>
    <property type="gene ID" value="GAUT038090"/>
</dbReference>
<keyword evidence="2" id="KW-1185">Reference proteome</keyword>
<evidence type="ECO:0000313" key="1">
    <source>
        <dbReference type="EnsemblMetazoa" id="GAUT038090-PA"/>
    </source>
</evidence>
<accession>A0A1A9VI05</accession>
<proteinExistence type="predicted"/>
<dbReference type="VEuPathDB" id="VectorBase:GAUT038090"/>
<reference evidence="1" key="1">
    <citation type="submission" date="2020-05" db="UniProtKB">
        <authorList>
            <consortium name="EnsemblMetazoa"/>
        </authorList>
    </citation>
    <scope>IDENTIFICATION</scope>
    <source>
        <strain evidence="1">TTRI</strain>
    </source>
</reference>
<dbReference type="AlphaFoldDB" id="A0A1A9VI05"/>